<dbReference type="EMBL" id="BTRK01000003">
    <property type="protein sequence ID" value="GMR39714.1"/>
    <property type="molecule type" value="Genomic_DNA"/>
</dbReference>
<keyword evidence="3" id="KW-1185">Reference proteome</keyword>
<organism evidence="2 3">
    <name type="scientific">Pristionchus mayeri</name>
    <dbReference type="NCBI Taxonomy" id="1317129"/>
    <lineage>
        <taxon>Eukaryota</taxon>
        <taxon>Metazoa</taxon>
        <taxon>Ecdysozoa</taxon>
        <taxon>Nematoda</taxon>
        <taxon>Chromadorea</taxon>
        <taxon>Rhabditida</taxon>
        <taxon>Rhabditina</taxon>
        <taxon>Diplogasteromorpha</taxon>
        <taxon>Diplogasteroidea</taxon>
        <taxon>Neodiplogasteridae</taxon>
        <taxon>Pristionchus</taxon>
    </lineage>
</organism>
<reference evidence="3" key="1">
    <citation type="submission" date="2022-10" db="EMBL/GenBank/DDBJ databases">
        <title>Genome assembly of Pristionchus species.</title>
        <authorList>
            <person name="Yoshida K."/>
            <person name="Sommer R.J."/>
        </authorList>
    </citation>
    <scope>NUCLEOTIDE SEQUENCE [LARGE SCALE GENOMIC DNA]</scope>
    <source>
        <strain evidence="3">RS5460</strain>
    </source>
</reference>
<evidence type="ECO:0000313" key="3">
    <source>
        <dbReference type="Proteomes" id="UP001328107"/>
    </source>
</evidence>
<proteinExistence type="predicted"/>
<feature type="region of interest" description="Disordered" evidence="1">
    <location>
        <begin position="49"/>
        <end position="88"/>
    </location>
</feature>
<evidence type="ECO:0000313" key="2">
    <source>
        <dbReference type="EMBL" id="GMR39714.1"/>
    </source>
</evidence>
<name>A0AAN4ZGW5_9BILA</name>
<dbReference type="AlphaFoldDB" id="A0AAN4ZGW5"/>
<sequence>QSDTTFVDELKHIFGQSEMMLPSQVSSHMKMTKRASNYEDANAVEDIAQTPNSTDKFAERENKKQRKANKIVEKFRTTGNVRDQTGRDAADRSIIEKWQTIRGNENGFLCVDDLESILAKLEKRLGENEHILTEDDRKRARVVAKNSLRLTRKKLRS</sequence>
<feature type="non-terminal residue" evidence="2">
    <location>
        <position position="1"/>
    </location>
</feature>
<comment type="caution">
    <text evidence="2">The sequence shown here is derived from an EMBL/GenBank/DDBJ whole genome shotgun (WGS) entry which is preliminary data.</text>
</comment>
<protein>
    <submittedName>
        <fullName evidence="2">Uncharacterized protein</fullName>
    </submittedName>
</protein>
<dbReference type="Proteomes" id="UP001328107">
    <property type="component" value="Unassembled WGS sequence"/>
</dbReference>
<gene>
    <name evidence="2" type="ORF">PMAYCL1PPCAC_09909</name>
</gene>
<evidence type="ECO:0000256" key="1">
    <source>
        <dbReference type="SAM" id="MobiDB-lite"/>
    </source>
</evidence>
<accession>A0AAN4ZGW5</accession>